<dbReference type="Proteomes" id="UP001243330">
    <property type="component" value="Unassembled WGS sequence"/>
</dbReference>
<proteinExistence type="predicted"/>
<reference evidence="1" key="1">
    <citation type="submission" date="2023-01" db="EMBL/GenBank/DDBJ databases">
        <title>Colletotrichum chrysophilum M932 genome sequence.</title>
        <authorList>
            <person name="Baroncelli R."/>
        </authorList>
    </citation>
    <scope>NUCLEOTIDE SEQUENCE</scope>
    <source>
        <strain evidence="1">M932</strain>
    </source>
</reference>
<protein>
    <submittedName>
        <fullName evidence="1">Uncharacterized protein</fullName>
    </submittedName>
</protein>
<dbReference type="EMBL" id="JAQOWY010000030">
    <property type="protein sequence ID" value="KAK1854871.1"/>
    <property type="molecule type" value="Genomic_DNA"/>
</dbReference>
<evidence type="ECO:0000313" key="2">
    <source>
        <dbReference type="Proteomes" id="UP001243330"/>
    </source>
</evidence>
<keyword evidence="2" id="KW-1185">Reference proteome</keyword>
<gene>
    <name evidence="1" type="ORF">CCHR01_02551</name>
</gene>
<sequence length="216" mass="25720">MARELVFRNFNQIAPLTQFPWFKAVHAYISLDPEGLFHIDSSWKYQYYGQTSLTPFFVIILTTKGSPWRTEGKQSIRNRRFSSAVRFWATAVSLAGIDLLKYGRTEKKIYQERGVVFNQRCCLIHHEKGLYTRLSIIGITYGHRPEDWRVWWTWEYEDFAGEFWQLIEEPPISVPGSWVEDIGNFRDVEQSRLYSWQAEETLPLIWSEYRKIRPPI</sequence>
<organism evidence="1 2">
    <name type="scientific">Colletotrichum chrysophilum</name>
    <dbReference type="NCBI Taxonomy" id="1836956"/>
    <lineage>
        <taxon>Eukaryota</taxon>
        <taxon>Fungi</taxon>
        <taxon>Dikarya</taxon>
        <taxon>Ascomycota</taxon>
        <taxon>Pezizomycotina</taxon>
        <taxon>Sordariomycetes</taxon>
        <taxon>Hypocreomycetidae</taxon>
        <taxon>Glomerellales</taxon>
        <taxon>Glomerellaceae</taxon>
        <taxon>Colletotrichum</taxon>
        <taxon>Colletotrichum gloeosporioides species complex</taxon>
    </lineage>
</organism>
<name>A0AAD9AUL8_9PEZI</name>
<accession>A0AAD9AUL8</accession>
<evidence type="ECO:0000313" key="1">
    <source>
        <dbReference type="EMBL" id="KAK1854871.1"/>
    </source>
</evidence>
<comment type="caution">
    <text evidence="1">The sequence shown here is derived from an EMBL/GenBank/DDBJ whole genome shotgun (WGS) entry which is preliminary data.</text>
</comment>
<dbReference type="AlphaFoldDB" id="A0AAD9AUL8"/>